<proteinExistence type="predicted"/>
<evidence type="ECO:0000313" key="2">
    <source>
        <dbReference type="Proteomes" id="UP000293360"/>
    </source>
</evidence>
<accession>A0A4Q4SV12</accession>
<dbReference type="Proteomes" id="UP000293360">
    <property type="component" value="Unassembled WGS sequence"/>
</dbReference>
<sequence length="99" mass="10724">MSSAVSASPLNLQMLPPPSSWAIGATRQQCETRCQLGYWRMLYVCLMTRSPSLRTDGAKGGGLAGSYWAETLFMPSSTCAVPVYDAPAYSRTCGPRPEQ</sequence>
<organism evidence="1 2">
    <name type="scientific">Monosporascus ibericus</name>
    <dbReference type="NCBI Taxonomy" id="155417"/>
    <lineage>
        <taxon>Eukaryota</taxon>
        <taxon>Fungi</taxon>
        <taxon>Dikarya</taxon>
        <taxon>Ascomycota</taxon>
        <taxon>Pezizomycotina</taxon>
        <taxon>Sordariomycetes</taxon>
        <taxon>Xylariomycetidae</taxon>
        <taxon>Xylariales</taxon>
        <taxon>Xylariales incertae sedis</taxon>
        <taxon>Monosporascus</taxon>
    </lineage>
</organism>
<reference evidence="1 2" key="1">
    <citation type="submission" date="2018-06" db="EMBL/GenBank/DDBJ databases">
        <title>Complete Genomes of Monosporascus.</title>
        <authorList>
            <person name="Robinson A.J."/>
            <person name="Natvig D.O."/>
        </authorList>
    </citation>
    <scope>NUCLEOTIDE SEQUENCE [LARGE SCALE GENOMIC DNA]</scope>
    <source>
        <strain evidence="1 2">CBS 110550</strain>
    </source>
</reference>
<name>A0A4Q4SV12_9PEZI</name>
<gene>
    <name evidence="1" type="ORF">DL764_010344</name>
</gene>
<dbReference type="EMBL" id="QJNU01001559">
    <property type="protein sequence ID" value="RYO75673.1"/>
    <property type="molecule type" value="Genomic_DNA"/>
</dbReference>
<dbReference type="AlphaFoldDB" id="A0A4Q4SV12"/>
<comment type="caution">
    <text evidence="1">The sequence shown here is derived from an EMBL/GenBank/DDBJ whole genome shotgun (WGS) entry which is preliminary data.</text>
</comment>
<evidence type="ECO:0000313" key="1">
    <source>
        <dbReference type="EMBL" id="RYO75673.1"/>
    </source>
</evidence>
<protein>
    <submittedName>
        <fullName evidence="1">Uncharacterized protein</fullName>
    </submittedName>
</protein>
<keyword evidence="2" id="KW-1185">Reference proteome</keyword>